<evidence type="ECO:0000256" key="4">
    <source>
        <dbReference type="ARBA" id="ARBA00038261"/>
    </source>
</evidence>
<dbReference type="PANTHER" id="PTHR44889:SF1">
    <property type="entry name" value="INACTIVE HYDROXYSTEROID DEHYDROGENASE-LIKE PROTEIN 1"/>
    <property type="match status" value="1"/>
</dbReference>
<evidence type="ECO:0000313" key="5">
    <source>
        <dbReference type="EMBL" id="CAJ0966494.1"/>
    </source>
</evidence>
<name>A0ABN9MI81_9NEOB</name>
<dbReference type="InterPro" id="IPR036291">
    <property type="entry name" value="NAD(P)-bd_dom_sf"/>
</dbReference>
<gene>
    <name evidence="5" type="ORF">RIMI_LOCUS21372381</name>
</gene>
<dbReference type="PRINTS" id="PR00081">
    <property type="entry name" value="GDHRDH"/>
</dbReference>
<keyword evidence="2" id="KW-0521">NADP</keyword>
<dbReference type="Proteomes" id="UP001176940">
    <property type="component" value="Unassembled WGS sequence"/>
</dbReference>
<organism evidence="5 6">
    <name type="scientific">Ranitomeya imitator</name>
    <name type="common">mimic poison frog</name>
    <dbReference type="NCBI Taxonomy" id="111125"/>
    <lineage>
        <taxon>Eukaryota</taxon>
        <taxon>Metazoa</taxon>
        <taxon>Chordata</taxon>
        <taxon>Craniata</taxon>
        <taxon>Vertebrata</taxon>
        <taxon>Euteleostomi</taxon>
        <taxon>Amphibia</taxon>
        <taxon>Batrachia</taxon>
        <taxon>Anura</taxon>
        <taxon>Neobatrachia</taxon>
        <taxon>Hyloidea</taxon>
        <taxon>Dendrobatidae</taxon>
        <taxon>Dendrobatinae</taxon>
        <taxon>Ranitomeya</taxon>
    </lineage>
</organism>
<proteinExistence type="inferred from homology"/>
<dbReference type="EMBL" id="CAUEEQ010075085">
    <property type="protein sequence ID" value="CAJ0966494.1"/>
    <property type="molecule type" value="Genomic_DNA"/>
</dbReference>
<keyword evidence="6" id="KW-1185">Reference proteome</keyword>
<comment type="caution">
    <text evidence="5">The sequence shown here is derived from an EMBL/GenBank/DDBJ whole genome shotgun (WGS) entry which is preliminary data.</text>
</comment>
<dbReference type="Pfam" id="PF00106">
    <property type="entry name" value="adh_short"/>
    <property type="match status" value="1"/>
</dbReference>
<comment type="subcellular location">
    <subcellularLocation>
        <location evidence="1">Mitochondrion</location>
    </subcellularLocation>
</comment>
<keyword evidence="3" id="KW-0496">Mitochondrion</keyword>
<dbReference type="SUPFAM" id="SSF51735">
    <property type="entry name" value="NAD(P)-binding Rossmann-fold domains"/>
    <property type="match status" value="1"/>
</dbReference>
<dbReference type="PANTHER" id="PTHR44889">
    <property type="entry name" value="INACTIVE HYDROXYSTEROID DEHYDROGENASE-LIKE PROTEIN 1"/>
    <property type="match status" value="1"/>
</dbReference>
<dbReference type="Gene3D" id="3.40.50.720">
    <property type="entry name" value="NAD(P)-binding Rossmann-like Domain"/>
    <property type="match status" value="1"/>
</dbReference>
<dbReference type="InterPro" id="IPR052149">
    <property type="entry name" value="17-beta-HSD3-like"/>
</dbReference>
<evidence type="ECO:0000256" key="3">
    <source>
        <dbReference type="ARBA" id="ARBA00023128"/>
    </source>
</evidence>
<dbReference type="InterPro" id="IPR002347">
    <property type="entry name" value="SDR_fam"/>
</dbReference>
<evidence type="ECO:0000256" key="1">
    <source>
        <dbReference type="ARBA" id="ARBA00004173"/>
    </source>
</evidence>
<dbReference type="CDD" id="cd05356">
    <property type="entry name" value="17beta-HSD1_like_SDR_c"/>
    <property type="match status" value="1"/>
</dbReference>
<reference evidence="5" key="1">
    <citation type="submission" date="2023-07" db="EMBL/GenBank/DDBJ databases">
        <authorList>
            <person name="Stuckert A."/>
        </authorList>
    </citation>
    <scope>NUCLEOTIDE SEQUENCE</scope>
</reference>
<evidence type="ECO:0000256" key="2">
    <source>
        <dbReference type="ARBA" id="ARBA00022857"/>
    </source>
</evidence>
<sequence>MDGGDISTALGEEMTNDELASRVVTTVEGTRWSRIFITVNERPHVTAHTVEGAARTGSSASQRGSRQTLLQGRYESRLQHQMQGTALNFSSAPARWRQWTAFIFYTEKVARSCRHQLEFWAVVGALYTARTGLCILCDCYSLIQLHVAPCLLRKKDLVQQYGEWSVVTGATNSIGEAYAEELAKRGMNVLLICSNRAQLRRVSEALSGTYGVNTSFIEVNFSLGREVYPCIRETLRSLDVGILVNNAGVFAEGAQRVAEVPEDKVWETLHVNIAAAVMMVHVVLPGMVQKKRGAIINVIPASGGTSGPHTAACKAHLETFSQQLASEVSSCGIFVQCLTPFCVGSKSTSSYGPLSMFAPSPEVYARHAVRTLGFSTRTTGYWAHSLQADGFLAGYVDQ</sequence>
<accession>A0ABN9MI81</accession>
<protein>
    <submittedName>
        <fullName evidence="5">Uncharacterized protein</fullName>
    </submittedName>
</protein>
<evidence type="ECO:0000313" key="6">
    <source>
        <dbReference type="Proteomes" id="UP001176940"/>
    </source>
</evidence>
<comment type="similarity">
    <text evidence="4">Belongs to the short-chain dehydrogenases/reductases (SDR) family. 17-beta-HSD 3 subfamily.</text>
</comment>